<comment type="caution">
    <text evidence="1">The sequence shown here is derived from an EMBL/GenBank/DDBJ whole genome shotgun (WGS) entry which is preliminary data.</text>
</comment>
<keyword evidence="2" id="KW-1185">Reference proteome</keyword>
<organism evidence="1 2">
    <name type="scientific">Eumeta variegata</name>
    <name type="common">Bagworm moth</name>
    <name type="synonym">Eumeta japonica</name>
    <dbReference type="NCBI Taxonomy" id="151549"/>
    <lineage>
        <taxon>Eukaryota</taxon>
        <taxon>Metazoa</taxon>
        <taxon>Ecdysozoa</taxon>
        <taxon>Arthropoda</taxon>
        <taxon>Hexapoda</taxon>
        <taxon>Insecta</taxon>
        <taxon>Pterygota</taxon>
        <taxon>Neoptera</taxon>
        <taxon>Endopterygota</taxon>
        <taxon>Lepidoptera</taxon>
        <taxon>Glossata</taxon>
        <taxon>Ditrysia</taxon>
        <taxon>Tineoidea</taxon>
        <taxon>Psychidae</taxon>
        <taxon>Oiketicinae</taxon>
        <taxon>Eumeta</taxon>
    </lineage>
</organism>
<name>A0A4C1W5S1_EUMVA</name>
<dbReference type="Proteomes" id="UP000299102">
    <property type="component" value="Unassembled WGS sequence"/>
</dbReference>
<sequence length="97" mass="10863">MSPTCARAAGDAAALIARVTAAFCDRLFSARPAARRPRTRPGVVLAFRCYRRQKSCVRTTRNKLAWGKRAYEPPGGHRYPWTVVTLEDSPAHYRPFG</sequence>
<proteinExistence type="predicted"/>
<gene>
    <name evidence="1" type="ORF">EVAR_95121_1</name>
</gene>
<dbReference type="EMBL" id="BGZK01000483">
    <property type="protein sequence ID" value="GBP46421.1"/>
    <property type="molecule type" value="Genomic_DNA"/>
</dbReference>
<evidence type="ECO:0000313" key="2">
    <source>
        <dbReference type="Proteomes" id="UP000299102"/>
    </source>
</evidence>
<protein>
    <submittedName>
        <fullName evidence="1">Uncharacterized protein</fullName>
    </submittedName>
</protein>
<dbReference type="AlphaFoldDB" id="A0A4C1W5S1"/>
<evidence type="ECO:0000313" key="1">
    <source>
        <dbReference type="EMBL" id="GBP46421.1"/>
    </source>
</evidence>
<accession>A0A4C1W5S1</accession>
<reference evidence="1 2" key="1">
    <citation type="journal article" date="2019" name="Commun. Biol.">
        <title>The bagworm genome reveals a unique fibroin gene that provides high tensile strength.</title>
        <authorList>
            <person name="Kono N."/>
            <person name="Nakamura H."/>
            <person name="Ohtoshi R."/>
            <person name="Tomita M."/>
            <person name="Numata K."/>
            <person name="Arakawa K."/>
        </authorList>
    </citation>
    <scope>NUCLEOTIDE SEQUENCE [LARGE SCALE GENOMIC DNA]</scope>
</reference>